<dbReference type="InterPro" id="IPR027417">
    <property type="entry name" value="P-loop_NTPase"/>
</dbReference>
<proteinExistence type="predicted"/>
<name>A0A0F9M9T5_9ZZZZ</name>
<gene>
    <name evidence="1" type="ORF">LCGC14_1117280</name>
</gene>
<organism evidence="1">
    <name type="scientific">marine sediment metagenome</name>
    <dbReference type="NCBI Taxonomy" id="412755"/>
    <lineage>
        <taxon>unclassified sequences</taxon>
        <taxon>metagenomes</taxon>
        <taxon>ecological metagenomes</taxon>
    </lineage>
</organism>
<reference evidence="1" key="1">
    <citation type="journal article" date="2015" name="Nature">
        <title>Complex archaea that bridge the gap between prokaryotes and eukaryotes.</title>
        <authorList>
            <person name="Spang A."/>
            <person name="Saw J.H."/>
            <person name="Jorgensen S.L."/>
            <person name="Zaremba-Niedzwiedzka K."/>
            <person name="Martijn J."/>
            <person name="Lind A.E."/>
            <person name="van Eijk R."/>
            <person name="Schleper C."/>
            <person name="Guy L."/>
            <person name="Ettema T.J."/>
        </authorList>
    </citation>
    <scope>NUCLEOTIDE SEQUENCE</scope>
</reference>
<dbReference type="EMBL" id="LAZR01005144">
    <property type="protein sequence ID" value="KKN02484.1"/>
    <property type="molecule type" value="Genomic_DNA"/>
</dbReference>
<comment type="caution">
    <text evidence="1">The sequence shown here is derived from an EMBL/GenBank/DDBJ whole genome shotgun (WGS) entry which is preliminary data.</text>
</comment>
<evidence type="ECO:0008006" key="2">
    <source>
        <dbReference type="Google" id="ProtNLM"/>
    </source>
</evidence>
<dbReference type="Gene3D" id="3.40.50.300">
    <property type="entry name" value="P-loop containing nucleotide triphosphate hydrolases"/>
    <property type="match status" value="1"/>
</dbReference>
<accession>A0A0F9M9T5</accession>
<dbReference type="SUPFAM" id="SSF52540">
    <property type="entry name" value="P-loop containing nucleoside triphosphate hydrolases"/>
    <property type="match status" value="1"/>
</dbReference>
<dbReference type="AlphaFoldDB" id="A0A0F9M9T5"/>
<sequence>MAILIIDESRCSMPLPLRFLILSDPRSGTMMLADAIDEHPCVRLYNLYASNPDNPRIHHKNWEKFQREIAPGVTHRGTTMHRVGDGWIKSLSPISSKDFWAMVADHHDKYVCLHRENILRRFLSKKVGVILRGYGVHSPREKDPGPIRISIQELMEFIEDTKMLWEKINHNFPDRLVVTYEKLSTDWNNKLRQIQAYLGLPQTEIQPVTYRQENRPLVNAIENYQEIYSYLSNRDLGSWLN</sequence>
<protein>
    <recommendedName>
        <fullName evidence="2">Sulfotransferase domain-containing protein</fullName>
    </recommendedName>
</protein>
<evidence type="ECO:0000313" key="1">
    <source>
        <dbReference type="EMBL" id="KKN02484.1"/>
    </source>
</evidence>